<dbReference type="EMBL" id="WNKS01000001">
    <property type="protein sequence ID" value="MTV29801.1"/>
    <property type="molecule type" value="Genomic_DNA"/>
</dbReference>
<dbReference type="RefSeq" id="WP_264586087.1">
    <property type="nucleotide sequence ID" value="NZ_JAOQNR010000001.1"/>
</dbReference>
<proteinExistence type="predicted"/>
<gene>
    <name evidence="6" type="ORF">GJ654_02195</name>
</gene>
<feature type="domain" description="Response regulatory" evidence="5">
    <location>
        <begin position="3"/>
        <end position="121"/>
    </location>
</feature>
<comment type="caution">
    <text evidence="6">The sequence shown here is derived from an EMBL/GenBank/DDBJ whole genome shotgun (WGS) entry which is preliminary data.</text>
</comment>
<evidence type="ECO:0000256" key="4">
    <source>
        <dbReference type="PROSITE-ProRule" id="PRU00169"/>
    </source>
</evidence>
<name>A0A6N8DKN3_RHOAC</name>
<dbReference type="InterPro" id="IPR011006">
    <property type="entry name" value="CheY-like_superfamily"/>
</dbReference>
<dbReference type="InterPro" id="IPR050595">
    <property type="entry name" value="Bact_response_regulator"/>
</dbReference>
<evidence type="ECO:0000256" key="2">
    <source>
        <dbReference type="ARBA" id="ARBA00023015"/>
    </source>
</evidence>
<reference evidence="6 7" key="1">
    <citation type="submission" date="2019-11" db="EMBL/GenBank/DDBJ databases">
        <title>Whole-genome sequence of a Rhodoblastus acidophilus DSM 142.</title>
        <authorList>
            <person name="Kyndt J.A."/>
            <person name="Meyer T.E."/>
        </authorList>
    </citation>
    <scope>NUCLEOTIDE SEQUENCE [LARGE SCALE GENOMIC DNA]</scope>
    <source>
        <strain evidence="6 7">DSM 142</strain>
    </source>
</reference>
<dbReference type="Proteomes" id="UP000439113">
    <property type="component" value="Unassembled WGS sequence"/>
</dbReference>
<dbReference type="SUPFAM" id="SSF52172">
    <property type="entry name" value="CheY-like"/>
    <property type="match status" value="1"/>
</dbReference>
<dbReference type="Pfam" id="PF00072">
    <property type="entry name" value="Response_reg"/>
    <property type="match status" value="1"/>
</dbReference>
<evidence type="ECO:0000256" key="1">
    <source>
        <dbReference type="ARBA" id="ARBA00022553"/>
    </source>
</evidence>
<accession>A0A6N8DKN3</accession>
<keyword evidence="1 4" id="KW-0597">Phosphoprotein</keyword>
<organism evidence="6 7">
    <name type="scientific">Rhodoblastus acidophilus</name>
    <name type="common">Rhodopseudomonas acidophila</name>
    <dbReference type="NCBI Taxonomy" id="1074"/>
    <lineage>
        <taxon>Bacteria</taxon>
        <taxon>Pseudomonadati</taxon>
        <taxon>Pseudomonadota</taxon>
        <taxon>Alphaproteobacteria</taxon>
        <taxon>Hyphomicrobiales</taxon>
        <taxon>Rhodoblastaceae</taxon>
        <taxon>Rhodoblastus</taxon>
    </lineage>
</organism>
<evidence type="ECO:0000313" key="6">
    <source>
        <dbReference type="EMBL" id="MTV29801.1"/>
    </source>
</evidence>
<dbReference type="CDD" id="cd00156">
    <property type="entry name" value="REC"/>
    <property type="match status" value="1"/>
</dbReference>
<dbReference type="PROSITE" id="PS50110">
    <property type="entry name" value="RESPONSE_REGULATORY"/>
    <property type="match status" value="1"/>
</dbReference>
<evidence type="ECO:0000256" key="3">
    <source>
        <dbReference type="ARBA" id="ARBA00023163"/>
    </source>
</evidence>
<dbReference type="AlphaFoldDB" id="A0A6N8DKN3"/>
<evidence type="ECO:0000313" key="7">
    <source>
        <dbReference type="Proteomes" id="UP000439113"/>
    </source>
</evidence>
<dbReference type="GO" id="GO:0000160">
    <property type="term" value="P:phosphorelay signal transduction system"/>
    <property type="evidence" value="ECO:0007669"/>
    <property type="project" value="InterPro"/>
</dbReference>
<dbReference type="PANTHER" id="PTHR44591">
    <property type="entry name" value="STRESS RESPONSE REGULATOR PROTEIN 1"/>
    <property type="match status" value="1"/>
</dbReference>
<dbReference type="SMART" id="SM00448">
    <property type="entry name" value="REC"/>
    <property type="match status" value="1"/>
</dbReference>
<feature type="modified residue" description="4-aspartylphosphate" evidence="4">
    <location>
        <position position="52"/>
    </location>
</feature>
<protein>
    <submittedName>
        <fullName evidence="6">Response regulator</fullName>
    </submittedName>
</protein>
<dbReference type="Gene3D" id="3.40.50.2300">
    <property type="match status" value="1"/>
</dbReference>
<sequence>MSAVLVVDDIDVVRLTLRKFLERGGHKVTECASADEAEDLMRRWTPDVLVTDLWMPGRDGLSLIRAVRLRNARLPVVAITGGAPGMTQASSLDEARQAGANRVVMKPVGVQELLANVQDALDQATTAAP</sequence>
<dbReference type="InterPro" id="IPR001789">
    <property type="entry name" value="Sig_transdc_resp-reg_receiver"/>
</dbReference>
<evidence type="ECO:0000259" key="5">
    <source>
        <dbReference type="PROSITE" id="PS50110"/>
    </source>
</evidence>
<dbReference type="PANTHER" id="PTHR44591:SF3">
    <property type="entry name" value="RESPONSE REGULATORY DOMAIN-CONTAINING PROTEIN"/>
    <property type="match status" value="1"/>
</dbReference>
<keyword evidence="2" id="KW-0805">Transcription regulation</keyword>
<keyword evidence="3" id="KW-0804">Transcription</keyword>